<keyword evidence="2" id="KW-1185">Reference proteome</keyword>
<evidence type="ECO:0000313" key="2">
    <source>
        <dbReference type="Proteomes" id="UP001055879"/>
    </source>
</evidence>
<dbReference type="EMBL" id="CM042054">
    <property type="protein sequence ID" value="KAI3707594.1"/>
    <property type="molecule type" value="Genomic_DNA"/>
</dbReference>
<protein>
    <submittedName>
        <fullName evidence="1">Uncharacterized protein</fullName>
    </submittedName>
</protein>
<reference evidence="1 2" key="2">
    <citation type="journal article" date="2022" name="Mol. Ecol. Resour.">
        <title>The genomes of chicory, endive, great burdock and yacon provide insights into Asteraceae paleo-polyploidization history and plant inulin production.</title>
        <authorList>
            <person name="Fan W."/>
            <person name="Wang S."/>
            <person name="Wang H."/>
            <person name="Wang A."/>
            <person name="Jiang F."/>
            <person name="Liu H."/>
            <person name="Zhao H."/>
            <person name="Xu D."/>
            <person name="Zhang Y."/>
        </authorList>
    </citation>
    <scope>NUCLEOTIDE SEQUENCE [LARGE SCALE GENOMIC DNA]</scope>
    <source>
        <strain evidence="2">cv. Niubang</strain>
    </source>
</reference>
<sequence>MKALNLMESDTERSIVLRDAGRIIGGDDAQGSNVTALLNSAGSTVKINSLSIDLGIVKEKGDAQKCSHFSIRGYAAKMRERGGNNYLPFAYGSGRDLPPIEVPHFRYWLCQSCLQDSGAGRTSQEVALVSRYGKSMVQPCATCYSTLDCHGLPILPFGEGTSGLKPADKRNDDERILTVLQGDTTQSSPDTPACVEEPAKVDSVDTNVAAEANVSAPGTEENDLRDLDDSKQVGTVKGTLACLAVPSTHSDQQNDDQSGHPRRKARKVRLLTELLCGNTDEQHQRKESNLLDLAPSPSSPLTSLSQIKRKVPQAQDRRSIDLTNQSHVGKKVKAFKGDAAVKTNLVGHSRDIGVGECGQNTGKYQCKKHGTQRSSKLGKVSSDPVAAWRSIFSDMGRADKLVSVAYGTSRQSHDIVSEGRGTDAFSKSIPPPQPEKKSNASKKILENPQRNQLFGEDIQRTNVGGSRVRDRQSDVGLGLGLSLHYDQQSQVPSLPLMPNRAPIQDHSRKAGFFFGESSIAHRVTSDPQAKARSVYEVRDGHTPRTPLLQEQQHYHTQLSHASFSQHQNLDFSDPHNKRNGGVRGYTDVMRAHNHQRQEIFSNGRSDEKEIVELMAKIQHERNLTEARSYCVPGGSNNSGISNTSSFHKVNFNEGMPIPLQQYPTMRRPSSSSMMPTGENSLRNPASFYHQERFPSFPMFDTFSQYRKQPSNGIRVSDPGHQRRHNSHYHESRGNNKIAHQSAPTNMQIMEAFNKYHDGTQQNGTQGNIWSNISTSMPFGHNMEMNTKWSNRNKGKSIINLDLNVMAPNVLEEQNHLETSELNPKHMGSLDSSYSNEAIPAMQLLSLMDAGKSSLPFSMDGKKFTTKPFSCYNHCSSSNTGKLNSMEGSQFPYSGVKKPLENSRHFNLAQGASPSLAVTNSFSSFFHTDQAVQGHIHGRQSFHKPPQKKPRVMSSASVGHKYRPEDSFVFPLPWHATEDPSERVAQGSTGPKNVTSGTEVCTINQNPADFSTPGPDNVYMIDVEDLKFSGERCYKSKFALENADGQNRQKNS</sequence>
<name>A0ACB9ABH1_ARCLA</name>
<comment type="caution">
    <text evidence="1">The sequence shown here is derived from an EMBL/GenBank/DDBJ whole genome shotgun (WGS) entry which is preliminary data.</text>
</comment>
<proteinExistence type="predicted"/>
<gene>
    <name evidence="1" type="ORF">L6452_26220</name>
</gene>
<accession>A0ACB9ABH1</accession>
<evidence type="ECO:0000313" key="1">
    <source>
        <dbReference type="EMBL" id="KAI3707594.1"/>
    </source>
</evidence>
<organism evidence="1 2">
    <name type="scientific">Arctium lappa</name>
    <name type="common">Greater burdock</name>
    <name type="synonym">Lappa major</name>
    <dbReference type="NCBI Taxonomy" id="4217"/>
    <lineage>
        <taxon>Eukaryota</taxon>
        <taxon>Viridiplantae</taxon>
        <taxon>Streptophyta</taxon>
        <taxon>Embryophyta</taxon>
        <taxon>Tracheophyta</taxon>
        <taxon>Spermatophyta</taxon>
        <taxon>Magnoliopsida</taxon>
        <taxon>eudicotyledons</taxon>
        <taxon>Gunneridae</taxon>
        <taxon>Pentapetalae</taxon>
        <taxon>asterids</taxon>
        <taxon>campanulids</taxon>
        <taxon>Asterales</taxon>
        <taxon>Asteraceae</taxon>
        <taxon>Carduoideae</taxon>
        <taxon>Cardueae</taxon>
        <taxon>Arctiinae</taxon>
        <taxon>Arctium</taxon>
    </lineage>
</organism>
<reference evidence="2" key="1">
    <citation type="journal article" date="2022" name="Mol. Ecol. Resour.">
        <title>The genomes of chicory, endive, great burdock and yacon provide insights into Asteraceae palaeo-polyploidization history and plant inulin production.</title>
        <authorList>
            <person name="Fan W."/>
            <person name="Wang S."/>
            <person name="Wang H."/>
            <person name="Wang A."/>
            <person name="Jiang F."/>
            <person name="Liu H."/>
            <person name="Zhao H."/>
            <person name="Xu D."/>
            <person name="Zhang Y."/>
        </authorList>
    </citation>
    <scope>NUCLEOTIDE SEQUENCE [LARGE SCALE GENOMIC DNA]</scope>
    <source>
        <strain evidence="2">cv. Niubang</strain>
    </source>
</reference>
<dbReference type="Proteomes" id="UP001055879">
    <property type="component" value="Linkage Group LG08"/>
</dbReference>